<dbReference type="GO" id="GO:0016020">
    <property type="term" value="C:membrane"/>
    <property type="evidence" value="ECO:0007669"/>
    <property type="project" value="TreeGrafter"/>
</dbReference>
<evidence type="ECO:0000259" key="6">
    <source>
        <dbReference type="PROSITE" id="PS50255"/>
    </source>
</evidence>
<feature type="compositionally biased region" description="Basic and acidic residues" evidence="5">
    <location>
        <begin position="30"/>
        <end position="41"/>
    </location>
</feature>
<protein>
    <submittedName>
        <fullName evidence="7">Heme/steroid binding domain containing protein</fullName>
    </submittedName>
</protein>
<dbReference type="VEuPathDB" id="PlasmoDB:PKNOH_S05374600"/>
<gene>
    <name evidence="7" type="ORF">PKNOH_S05374600</name>
</gene>
<dbReference type="AlphaFoldDB" id="A0A1Y3DTR9"/>
<dbReference type="PANTHER" id="PTHR19359:SF146">
    <property type="entry name" value="B5, PUTATIVE-RELATED"/>
    <property type="match status" value="1"/>
</dbReference>
<name>A0A1Y3DTR9_PLAKN</name>
<feature type="domain" description="Cytochrome b5 heme-binding" evidence="6">
    <location>
        <begin position="192"/>
        <end position="267"/>
    </location>
</feature>
<dbReference type="PANTHER" id="PTHR19359">
    <property type="entry name" value="CYTOCHROME B5"/>
    <property type="match status" value="1"/>
</dbReference>
<dbReference type="EMBL" id="NETL01000019">
    <property type="protein sequence ID" value="OTN67690.1"/>
    <property type="molecule type" value="Genomic_DNA"/>
</dbReference>
<feature type="compositionally biased region" description="Polar residues" evidence="5">
    <location>
        <begin position="9"/>
        <end position="27"/>
    </location>
</feature>
<evidence type="ECO:0000313" key="8">
    <source>
        <dbReference type="Proteomes" id="UP000195012"/>
    </source>
</evidence>
<evidence type="ECO:0000256" key="3">
    <source>
        <dbReference type="ARBA" id="ARBA00023004"/>
    </source>
</evidence>
<dbReference type="InterPro" id="IPR036400">
    <property type="entry name" value="Cyt_B5-like_heme/steroid_sf"/>
</dbReference>
<feature type="region of interest" description="Disordered" evidence="5">
    <location>
        <begin position="1"/>
        <end position="41"/>
    </location>
</feature>
<proteinExistence type="inferred from homology"/>
<dbReference type="PROSITE" id="PS50255">
    <property type="entry name" value="CYTOCHROME_B5_2"/>
    <property type="match status" value="1"/>
</dbReference>
<evidence type="ECO:0000256" key="2">
    <source>
        <dbReference type="ARBA" id="ARBA00022723"/>
    </source>
</evidence>
<dbReference type="OMA" id="NDCWVVA"/>
<dbReference type="SUPFAM" id="SSF55856">
    <property type="entry name" value="Cytochrome b5-like heme/steroid binding domain"/>
    <property type="match status" value="1"/>
</dbReference>
<feature type="compositionally biased region" description="Basic and acidic residues" evidence="5">
    <location>
        <begin position="130"/>
        <end position="157"/>
    </location>
</feature>
<keyword evidence="3" id="KW-0408">Iron</keyword>
<dbReference type="GO" id="GO:0046872">
    <property type="term" value="F:metal ion binding"/>
    <property type="evidence" value="ECO:0007669"/>
    <property type="project" value="UniProtKB-KW"/>
</dbReference>
<organism evidence="7 8">
    <name type="scientific">Plasmodium knowlesi</name>
    <dbReference type="NCBI Taxonomy" id="5850"/>
    <lineage>
        <taxon>Eukaryota</taxon>
        <taxon>Sar</taxon>
        <taxon>Alveolata</taxon>
        <taxon>Apicomplexa</taxon>
        <taxon>Aconoidasida</taxon>
        <taxon>Haemosporida</taxon>
        <taxon>Plasmodiidae</taxon>
        <taxon>Plasmodium</taxon>
        <taxon>Plasmodium (Plasmodium)</taxon>
    </lineage>
</organism>
<keyword evidence="1" id="KW-0349">Heme</keyword>
<comment type="similarity">
    <text evidence="4">Belongs to the cytochrome b5 family.</text>
</comment>
<dbReference type="Gene3D" id="3.10.120.10">
    <property type="entry name" value="Cytochrome b5-like heme/steroid binding domain"/>
    <property type="match status" value="1"/>
</dbReference>
<evidence type="ECO:0000256" key="5">
    <source>
        <dbReference type="SAM" id="MobiDB-lite"/>
    </source>
</evidence>
<keyword evidence="2" id="KW-0479">Metal-binding</keyword>
<comment type="caution">
    <text evidence="7">The sequence shown here is derived from an EMBL/GenBank/DDBJ whole genome shotgun (WGS) entry which is preliminary data.</text>
</comment>
<evidence type="ECO:0000313" key="7">
    <source>
        <dbReference type="EMBL" id="OTN67690.1"/>
    </source>
</evidence>
<dbReference type="Proteomes" id="UP000195012">
    <property type="component" value="Unassembled WGS sequence"/>
</dbReference>
<evidence type="ECO:0000256" key="4">
    <source>
        <dbReference type="ARBA" id="ARBA00038168"/>
    </source>
</evidence>
<dbReference type="VEuPathDB" id="PlasmoDB:PKA1H_130035600"/>
<dbReference type="InterPro" id="IPR050668">
    <property type="entry name" value="Cytochrome_b5"/>
</dbReference>
<dbReference type="InterPro" id="IPR001199">
    <property type="entry name" value="Cyt_B5-like_heme/steroid-bd"/>
</dbReference>
<dbReference type="SMART" id="SM01117">
    <property type="entry name" value="Cyt-b5"/>
    <property type="match status" value="1"/>
</dbReference>
<dbReference type="Pfam" id="PF00173">
    <property type="entry name" value="Cyt-b5"/>
    <property type="match status" value="1"/>
</dbReference>
<dbReference type="VEuPathDB" id="PlasmoDB:PKNH_1330000"/>
<sequence>MEGAEQEGFSPSSEPVLVSETSRSEPTADSLHDPQEGKEDRDKKCDACHLCEDVCFSIFCSRCKIKRKNLYTKYRKYKEHNLRICHEEVKLVLKLNARARAEIQSGSPPDGKIKGECGLVETADTVDPPDEAHPAEEEENKPKCEGDDKGTPRRGDQYDTLKDAIRRSRSLTYSDCEEEERKIKYYNYIKYKQYFTKCEVRRHCDVNDCWVVANGYVYDVTTILGCHPGGINCILKKGGNDVSVDYSFHSKYAQKNFWEPLKIGKIITCSKEVNDLPMGSVSSSTRNRCMMM</sequence>
<dbReference type="eggNOG" id="ENOG502SG82">
    <property type="taxonomic scope" value="Eukaryota"/>
</dbReference>
<dbReference type="OrthoDB" id="434771at2759"/>
<feature type="region of interest" description="Disordered" evidence="5">
    <location>
        <begin position="125"/>
        <end position="157"/>
    </location>
</feature>
<evidence type="ECO:0000256" key="1">
    <source>
        <dbReference type="ARBA" id="ARBA00022617"/>
    </source>
</evidence>
<dbReference type="GO" id="GO:0020037">
    <property type="term" value="F:heme binding"/>
    <property type="evidence" value="ECO:0007669"/>
    <property type="project" value="TreeGrafter"/>
</dbReference>
<accession>A0A1Y3DTR9</accession>
<reference evidence="7 8" key="1">
    <citation type="submission" date="2017-05" db="EMBL/GenBank/DDBJ databases">
        <title>PacBio assembly of a Plasmodium knowlesi genome sequence with Hi-C correction and manual annotation of the SICAvar gene family.</title>
        <authorList>
            <person name="Lapp S.A."/>
            <person name="Geraldo J.A."/>
            <person name="Chien J.-T."/>
            <person name="Ay F."/>
            <person name="Pakala S.B."/>
            <person name="Batugedara G."/>
            <person name="Humphrey J.C."/>
            <person name="Debarry J.D."/>
            <person name="Le Roch K.G."/>
            <person name="Galinski M.R."/>
            <person name="Kissinger J.C."/>
        </authorList>
    </citation>
    <scope>NUCLEOTIDE SEQUENCE [LARGE SCALE GENOMIC DNA]</scope>
    <source>
        <strain evidence="8">Malayan Strain Pk1 (A+)</strain>
    </source>
</reference>